<protein>
    <submittedName>
        <fullName evidence="9">Trypsin-like serine protease</fullName>
    </submittedName>
</protein>
<evidence type="ECO:0000256" key="7">
    <source>
        <dbReference type="RuleBase" id="RU363034"/>
    </source>
</evidence>
<dbReference type="Gene3D" id="2.115.10.10">
    <property type="entry name" value="Tachylectin 2"/>
    <property type="match status" value="1"/>
</dbReference>
<evidence type="ECO:0000256" key="5">
    <source>
        <dbReference type="ARBA" id="ARBA00022825"/>
    </source>
</evidence>
<evidence type="ECO:0000256" key="6">
    <source>
        <dbReference type="ARBA" id="ARBA00023157"/>
    </source>
</evidence>
<organism evidence="9 10">
    <name type="scientific">Streptomyces liangshanensis</name>
    <dbReference type="NCBI Taxonomy" id="2717324"/>
    <lineage>
        <taxon>Bacteria</taxon>
        <taxon>Bacillati</taxon>
        <taxon>Actinomycetota</taxon>
        <taxon>Actinomycetes</taxon>
        <taxon>Kitasatosporales</taxon>
        <taxon>Streptomycetaceae</taxon>
        <taxon>Streptomyces</taxon>
    </lineage>
</organism>
<dbReference type="FunFam" id="2.40.10.10:FF:000036">
    <property type="entry name" value="Trypsin beta"/>
    <property type="match status" value="1"/>
</dbReference>
<dbReference type="InterPro" id="IPR043504">
    <property type="entry name" value="Peptidase_S1_PA_chymotrypsin"/>
</dbReference>
<dbReference type="CDD" id="cd00190">
    <property type="entry name" value="Tryp_SPc"/>
    <property type="match status" value="1"/>
</dbReference>
<sequence length="614" mass="64341">MFAGKDRKHRRKARIVIPTAAVALAVGVAGAFLLAPAQATEPQPLASAARPSVASVAQLTARVTDAVRADAVDVSASRKTELSAKTGTAKAGTATSGTAKTGAVTGKVDPKIIGGVTTSITSAPWMAQLWYYDDKGTANTVDDDSFFCGATVVAPTKVITAAHCAVGTNWNKFGAVIVGTSQLPTTDANGNTDFHGGTVVGVWRQWVNPTYNDPKIDNDIAILTLGVPVKATPLPVTKSTDTTSYKAGTQAKVYGWGRTSSTSDDISETLRTATLPVNADATCTSAYGSDYIKGHMICAGKPASGSDTGTVSACNGDSGGPLVVGGKLVGVVSWGVEDCVEAGAYSVFTKVSTYVGQLNMRIDDANLSADNKSDLFVRTSGGTGYEYDSKGTTFAAKQNLGSWSGYNVVLQTDLNRDDFEDFVLRATDGTISWLHYTPSSDKWVTTKLFTGWKTRVAIITPGDVTGDAKPDLLSIDTAGALYLYPGNGNGGFGTRTTINKSGWTQYNSVVGHGDFTGDGQVDLIAKGKNKIVYLYKGTGSASAPFSARVQVRTGWSYDKLVTTGDQTNDGIADLLVRDTGGVLWLYKGTGKATTGIWADRIRIGGGWNQYNVFG</sequence>
<dbReference type="InterPro" id="IPR013517">
    <property type="entry name" value="FG-GAP"/>
</dbReference>
<evidence type="ECO:0000259" key="8">
    <source>
        <dbReference type="PROSITE" id="PS50240"/>
    </source>
</evidence>
<keyword evidence="5 7" id="KW-0720">Serine protease</keyword>
<dbReference type="InterPro" id="IPR028994">
    <property type="entry name" value="Integrin_alpha_N"/>
</dbReference>
<dbReference type="InterPro" id="IPR001314">
    <property type="entry name" value="Peptidase_S1A"/>
</dbReference>
<dbReference type="PANTHER" id="PTHR24276:SF98">
    <property type="entry name" value="FI18310P1-RELATED"/>
    <property type="match status" value="1"/>
</dbReference>
<proteinExistence type="inferred from homology"/>
<dbReference type="SUPFAM" id="SSF50494">
    <property type="entry name" value="Trypsin-like serine proteases"/>
    <property type="match status" value="1"/>
</dbReference>
<name>A0A6G9GYF9_9ACTN</name>
<comment type="similarity">
    <text evidence="1">Belongs to the peptidase S1 family.</text>
</comment>
<feature type="domain" description="Peptidase S1" evidence="8">
    <location>
        <begin position="112"/>
        <end position="363"/>
    </location>
</feature>
<dbReference type="PROSITE" id="PS50240">
    <property type="entry name" value="TRYPSIN_DOM"/>
    <property type="match status" value="1"/>
</dbReference>
<dbReference type="InterPro" id="IPR033116">
    <property type="entry name" value="TRYPSIN_SER"/>
</dbReference>
<dbReference type="PROSITE" id="PS00134">
    <property type="entry name" value="TRYPSIN_HIS"/>
    <property type="match status" value="1"/>
</dbReference>
<dbReference type="Pfam" id="PF13517">
    <property type="entry name" value="FG-GAP_3"/>
    <property type="match status" value="1"/>
</dbReference>
<dbReference type="SUPFAM" id="SSF69318">
    <property type="entry name" value="Integrin alpha N-terminal domain"/>
    <property type="match status" value="1"/>
</dbReference>
<dbReference type="PANTHER" id="PTHR24276">
    <property type="entry name" value="POLYSERASE-RELATED"/>
    <property type="match status" value="1"/>
</dbReference>
<evidence type="ECO:0000256" key="4">
    <source>
        <dbReference type="ARBA" id="ARBA00022801"/>
    </source>
</evidence>
<dbReference type="PRINTS" id="PR00722">
    <property type="entry name" value="CHYMOTRYPSIN"/>
</dbReference>
<evidence type="ECO:0000256" key="2">
    <source>
        <dbReference type="ARBA" id="ARBA00022670"/>
    </source>
</evidence>
<dbReference type="AlphaFoldDB" id="A0A6G9GYF9"/>
<keyword evidence="10" id="KW-1185">Reference proteome</keyword>
<dbReference type="InterPro" id="IPR001254">
    <property type="entry name" value="Trypsin_dom"/>
</dbReference>
<dbReference type="RefSeq" id="WP_167028751.1">
    <property type="nucleotide sequence ID" value="NZ_CP050177.1"/>
</dbReference>
<dbReference type="Gene3D" id="2.40.10.10">
    <property type="entry name" value="Trypsin-like serine proteases"/>
    <property type="match status" value="1"/>
</dbReference>
<dbReference type="GO" id="GO:0004252">
    <property type="term" value="F:serine-type endopeptidase activity"/>
    <property type="evidence" value="ECO:0007669"/>
    <property type="project" value="InterPro"/>
</dbReference>
<accession>A0A6G9GYF9</accession>
<keyword evidence="4 7" id="KW-0378">Hydrolase</keyword>
<dbReference type="PROSITE" id="PS00135">
    <property type="entry name" value="TRYPSIN_SER"/>
    <property type="match status" value="1"/>
</dbReference>
<evidence type="ECO:0000256" key="3">
    <source>
        <dbReference type="ARBA" id="ARBA00022729"/>
    </source>
</evidence>
<keyword evidence="3" id="KW-0732">Signal</keyword>
<evidence type="ECO:0000256" key="1">
    <source>
        <dbReference type="ARBA" id="ARBA00007664"/>
    </source>
</evidence>
<dbReference type="SMART" id="SM00020">
    <property type="entry name" value="Tryp_SPc"/>
    <property type="match status" value="1"/>
</dbReference>
<dbReference type="EMBL" id="CP050177">
    <property type="protein sequence ID" value="QIQ03254.1"/>
    <property type="molecule type" value="Genomic_DNA"/>
</dbReference>
<dbReference type="GO" id="GO:0006508">
    <property type="term" value="P:proteolysis"/>
    <property type="evidence" value="ECO:0007669"/>
    <property type="project" value="UniProtKB-KW"/>
</dbReference>
<dbReference type="InterPro" id="IPR018114">
    <property type="entry name" value="TRYPSIN_HIS"/>
</dbReference>
<keyword evidence="2 7" id="KW-0645">Protease</keyword>
<reference evidence="9 10" key="1">
    <citation type="submission" date="2020-03" db="EMBL/GenBank/DDBJ databases">
        <title>A novel species.</title>
        <authorList>
            <person name="Gao J."/>
        </authorList>
    </citation>
    <scope>NUCLEOTIDE SEQUENCE [LARGE SCALE GENOMIC DNA]</scope>
    <source>
        <strain evidence="9 10">QMT-12</strain>
    </source>
</reference>
<dbReference type="InterPro" id="IPR009003">
    <property type="entry name" value="Peptidase_S1_PA"/>
</dbReference>
<evidence type="ECO:0000313" key="9">
    <source>
        <dbReference type="EMBL" id="QIQ03254.1"/>
    </source>
</evidence>
<keyword evidence="6" id="KW-1015">Disulfide bond</keyword>
<dbReference type="InterPro" id="IPR050430">
    <property type="entry name" value="Peptidase_S1"/>
</dbReference>
<gene>
    <name evidence="9" type="ORF">HA039_13770</name>
</gene>
<dbReference type="KEGG" id="slia:HA039_13770"/>
<evidence type="ECO:0000313" key="10">
    <source>
        <dbReference type="Proteomes" id="UP000501179"/>
    </source>
</evidence>
<dbReference type="Pfam" id="PF00089">
    <property type="entry name" value="Trypsin"/>
    <property type="match status" value="1"/>
</dbReference>
<dbReference type="Proteomes" id="UP000501179">
    <property type="component" value="Chromosome"/>
</dbReference>